<dbReference type="HOGENOM" id="CLU_2943189_0_0_1"/>
<keyword evidence="2" id="KW-1185">Reference proteome</keyword>
<evidence type="ECO:0000313" key="2">
    <source>
        <dbReference type="Proteomes" id="UP000001312"/>
    </source>
</evidence>
<dbReference type="EMBL" id="CH476627">
    <property type="protein sequence ID" value="EDO03469.1"/>
    <property type="molecule type" value="Genomic_DNA"/>
</dbReference>
<dbReference type="InParanoid" id="A7EKV3"/>
<evidence type="ECO:0000313" key="1">
    <source>
        <dbReference type="EMBL" id="EDO03469.1"/>
    </source>
</evidence>
<sequence>MDTYHWGRLKCFRLPNGIFTPLDCICTRGTGTGTGTDAEKNGWSTESECGWKWARMQSSR</sequence>
<organism evidence="1 2">
    <name type="scientific">Sclerotinia sclerotiorum (strain ATCC 18683 / 1980 / Ss-1)</name>
    <name type="common">White mold</name>
    <name type="synonym">Whetzelinia sclerotiorum</name>
    <dbReference type="NCBI Taxonomy" id="665079"/>
    <lineage>
        <taxon>Eukaryota</taxon>
        <taxon>Fungi</taxon>
        <taxon>Dikarya</taxon>
        <taxon>Ascomycota</taxon>
        <taxon>Pezizomycotina</taxon>
        <taxon>Leotiomycetes</taxon>
        <taxon>Helotiales</taxon>
        <taxon>Sclerotiniaceae</taxon>
        <taxon>Sclerotinia</taxon>
    </lineage>
</organism>
<dbReference type="KEGG" id="ssl:SS1G_05950"/>
<accession>A7EKV3</accession>
<reference evidence="2" key="1">
    <citation type="journal article" date="2011" name="PLoS Genet.">
        <title>Genomic analysis of the necrotrophic fungal pathogens Sclerotinia sclerotiorum and Botrytis cinerea.</title>
        <authorList>
            <person name="Amselem J."/>
            <person name="Cuomo C.A."/>
            <person name="van Kan J.A."/>
            <person name="Viaud M."/>
            <person name="Benito E.P."/>
            <person name="Couloux A."/>
            <person name="Coutinho P.M."/>
            <person name="de Vries R.P."/>
            <person name="Dyer P.S."/>
            <person name="Fillinger S."/>
            <person name="Fournier E."/>
            <person name="Gout L."/>
            <person name="Hahn M."/>
            <person name="Kohn L."/>
            <person name="Lapalu N."/>
            <person name="Plummer K.M."/>
            <person name="Pradier J.M."/>
            <person name="Quevillon E."/>
            <person name="Sharon A."/>
            <person name="Simon A."/>
            <person name="ten Have A."/>
            <person name="Tudzynski B."/>
            <person name="Tudzynski P."/>
            <person name="Wincker P."/>
            <person name="Andrew M."/>
            <person name="Anthouard V."/>
            <person name="Beever R.E."/>
            <person name="Beffa R."/>
            <person name="Benoit I."/>
            <person name="Bouzid O."/>
            <person name="Brault B."/>
            <person name="Chen Z."/>
            <person name="Choquer M."/>
            <person name="Collemare J."/>
            <person name="Cotton P."/>
            <person name="Danchin E.G."/>
            <person name="Da Silva C."/>
            <person name="Gautier A."/>
            <person name="Giraud C."/>
            <person name="Giraud T."/>
            <person name="Gonzalez C."/>
            <person name="Grossetete S."/>
            <person name="Guldener U."/>
            <person name="Henrissat B."/>
            <person name="Howlett B.J."/>
            <person name="Kodira C."/>
            <person name="Kretschmer M."/>
            <person name="Lappartient A."/>
            <person name="Leroch M."/>
            <person name="Levis C."/>
            <person name="Mauceli E."/>
            <person name="Neuveglise C."/>
            <person name="Oeser B."/>
            <person name="Pearson M."/>
            <person name="Poulain J."/>
            <person name="Poussereau N."/>
            <person name="Quesneville H."/>
            <person name="Rascle C."/>
            <person name="Schumacher J."/>
            <person name="Segurens B."/>
            <person name="Sexton A."/>
            <person name="Silva E."/>
            <person name="Sirven C."/>
            <person name="Soanes D.M."/>
            <person name="Talbot N.J."/>
            <person name="Templeton M."/>
            <person name="Yandava C."/>
            <person name="Yarden O."/>
            <person name="Zeng Q."/>
            <person name="Rollins J.A."/>
            <person name="Lebrun M.H."/>
            <person name="Dickman M."/>
        </authorList>
    </citation>
    <scope>NUCLEOTIDE SEQUENCE [LARGE SCALE GENOMIC DNA]</scope>
    <source>
        <strain evidence="2">ATCC 18683 / 1980 / Ss-1</strain>
    </source>
</reference>
<dbReference type="AlphaFoldDB" id="A7EKV3"/>
<dbReference type="Proteomes" id="UP000001312">
    <property type="component" value="Unassembled WGS sequence"/>
</dbReference>
<name>A7EKV3_SCLS1</name>
<proteinExistence type="predicted"/>
<gene>
    <name evidence="1" type="ORF">SS1G_05950</name>
</gene>
<dbReference type="RefSeq" id="XP_001593028.1">
    <property type="nucleotide sequence ID" value="XM_001592978.1"/>
</dbReference>
<dbReference type="GeneID" id="5488875"/>
<protein>
    <submittedName>
        <fullName evidence="1">Uncharacterized protein</fullName>
    </submittedName>
</protein>